<organism evidence="2 3">
    <name type="scientific">Oesophagostomum dentatum</name>
    <name type="common">Nodular worm</name>
    <dbReference type="NCBI Taxonomy" id="61180"/>
    <lineage>
        <taxon>Eukaryota</taxon>
        <taxon>Metazoa</taxon>
        <taxon>Ecdysozoa</taxon>
        <taxon>Nematoda</taxon>
        <taxon>Chromadorea</taxon>
        <taxon>Rhabditida</taxon>
        <taxon>Rhabditina</taxon>
        <taxon>Rhabditomorpha</taxon>
        <taxon>Strongyloidea</taxon>
        <taxon>Strongylidae</taxon>
        <taxon>Oesophagostomum</taxon>
    </lineage>
</organism>
<dbReference type="AlphaFoldDB" id="A0A0B1SB27"/>
<dbReference type="EMBL" id="KN594388">
    <property type="protein sequence ID" value="KHJ81081.1"/>
    <property type="molecule type" value="Genomic_DNA"/>
</dbReference>
<sequence>MRAAVIAELGVDVKSTMMKRLRQSLGYTSRSTRSGHMIRTANKEKRLLFCRSCIAKQEKFRDVIFADESTIQLENNSRSCYVTKGEEHRRVKHHAKHPQKVNVWGGISWEGATALAIIDGKVHVDSRIFCQIMEDFYLPFASLAYNGKCRLAHDNDAKHKSRYTLSWMEDHGVTCIDWPPESPDLNPIEKVWHHLKDYL</sequence>
<evidence type="ECO:0000313" key="3">
    <source>
        <dbReference type="Proteomes" id="UP000053660"/>
    </source>
</evidence>
<dbReference type="PANTHER" id="PTHR23022">
    <property type="entry name" value="TRANSPOSABLE ELEMENT-RELATED"/>
    <property type="match status" value="1"/>
</dbReference>
<dbReference type="OrthoDB" id="5860893at2759"/>
<evidence type="ECO:0000313" key="2">
    <source>
        <dbReference type="EMBL" id="KHJ81081.1"/>
    </source>
</evidence>
<dbReference type="InterPro" id="IPR052338">
    <property type="entry name" value="Transposase_5"/>
</dbReference>
<name>A0A0B1SB27_OESDE</name>
<dbReference type="Gene3D" id="3.30.420.10">
    <property type="entry name" value="Ribonuclease H-like superfamily/Ribonuclease H"/>
    <property type="match status" value="1"/>
</dbReference>
<dbReference type="InterPro" id="IPR038717">
    <property type="entry name" value="Tc1-like_DDE_dom"/>
</dbReference>
<protein>
    <recommendedName>
        <fullName evidence="1">Tc1-like transposase DDE domain-containing protein</fullName>
    </recommendedName>
</protein>
<accession>A0A0B1SB27</accession>
<keyword evidence="3" id="KW-1185">Reference proteome</keyword>
<dbReference type="Proteomes" id="UP000053660">
    <property type="component" value="Unassembled WGS sequence"/>
</dbReference>
<reference evidence="2 3" key="1">
    <citation type="submission" date="2014-03" db="EMBL/GenBank/DDBJ databases">
        <title>Draft genome of the hookworm Oesophagostomum dentatum.</title>
        <authorList>
            <person name="Mitreva M."/>
        </authorList>
    </citation>
    <scope>NUCLEOTIDE SEQUENCE [LARGE SCALE GENOMIC DNA]</scope>
    <source>
        <strain evidence="2 3">OD-Hann</strain>
    </source>
</reference>
<dbReference type="InterPro" id="IPR036397">
    <property type="entry name" value="RNaseH_sf"/>
</dbReference>
<dbReference type="Pfam" id="PF13358">
    <property type="entry name" value="DDE_3"/>
    <property type="match status" value="1"/>
</dbReference>
<gene>
    <name evidence="2" type="ORF">OESDEN_19235</name>
</gene>
<evidence type="ECO:0000259" key="1">
    <source>
        <dbReference type="Pfam" id="PF13358"/>
    </source>
</evidence>
<feature type="non-terminal residue" evidence="2">
    <location>
        <position position="199"/>
    </location>
</feature>
<proteinExistence type="predicted"/>
<dbReference type="PANTHER" id="PTHR23022:SF135">
    <property type="entry name" value="SI:DKEY-77F5.3"/>
    <property type="match status" value="1"/>
</dbReference>
<feature type="domain" description="Tc1-like transposase DDE" evidence="1">
    <location>
        <begin position="62"/>
        <end position="198"/>
    </location>
</feature>
<dbReference type="GO" id="GO:0003676">
    <property type="term" value="F:nucleic acid binding"/>
    <property type="evidence" value="ECO:0007669"/>
    <property type="project" value="InterPro"/>
</dbReference>